<dbReference type="EMBL" id="ML179479">
    <property type="protein sequence ID" value="THU86807.1"/>
    <property type="molecule type" value="Genomic_DNA"/>
</dbReference>
<dbReference type="AlphaFoldDB" id="A0A4S8LD19"/>
<feature type="region of interest" description="Disordered" evidence="1">
    <location>
        <begin position="285"/>
        <end position="319"/>
    </location>
</feature>
<name>A0A4S8LD19_DENBC</name>
<reference evidence="2 3" key="1">
    <citation type="journal article" date="2019" name="Nat. Ecol. Evol.">
        <title>Megaphylogeny resolves global patterns of mushroom evolution.</title>
        <authorList>
            <person name="Varga T."/>
            <person name="Krizsan K."/>
            <person name="Foldi C."/>
            <person name="Dima B."/>
            <person name="Sanchez-Garcia M."/>
            <person name="Sanchez-Ramirez S."/>
            <person name="Szollosi G.J."/>
            <person name="Szarkandi J.G."/>
            <person name="Papp V."/>
            <person name="Albert L."/>
            <person name="Andreopoulos W."/>
            <person name="Angelini C."/>
            <person name="Antonin V."/>
            <person name="Barry K.W."/>
            <person name="Bougher N.L."/>
            <person name="Buchanan P."/>
            <person name="Buyck B."/>
            <person name="Bense V."/>
            <person name="Catcheside P."/>
            <person name="Chovatia M."/>
            <person name="Cooper J."/>
            <person name="Damon W."/>
            <person name="Desjardin D."/>
            <person name="Finy P."/>
            <person name="Geml J."/>
            <person name="Haridas S."/>
            <person name="Hughes K."/>
            <person name="Justo A."/>
            <person name="Karasinski D."/>
            <person name="Kautmanova I."/>
            <person name="Kiss B."/>
            <person name="Kocsube S."/>
            <person name="Kotiranta H."/>
            <person name="LaButti K.M."/>
            <person name="Lechner B.E."/>
            <person name="Liimatainen K."/>
            <person name="Lipzen A."/>
            <person name="Lukacs Z."/>
            <person name="Mihaltcheva S."/>
            <person name="Morgado L.N."/>
            <person name="Niskanen T."/>
            <person name="Noordeloos M.E."/>
            <person name="Ohm R.A."/>
            <person name="Ortiz-Santana B."/>
            <person name="Ovrebo C."/>
            <person name="Racz N."/>
            <person name="Riley R."/>
            <person name="Savchenko A."/>
            <person name="Shiryaev A."/>
            <person name="Soop K."/>
            <person name="Spirin V."/>
            <person name="Szebenyi C."/>
            <person name="Tomsovsky M."/>
            <person name="Tulloss R.E."/>
            <person name="Uehling J."/>
            <person name="Grigoriev I.V."/>
            <person name="Vagvolgyi C."/>
            <person name="Papp T."/>
            <person name="Martin F.M."/>
            <person name="Miettinen O."/>
            <person name="Hibbett D.S."/>
            <person name="Nagy L.G."/>
        </authorList>
    </citation>
    <scope>NUCLEOTIDE SEQUENCE [LARGE SCALE GENOMIC DNA]</scope>
    <source>
        <strain evidence="2 3">CBS 962.96</strain>
    </source>
</reference>
<organism evidence="2 3">
    <name type="scientific">Dendrothele bispora (strain CBS 962.96)</name>
    <dbReference type="NCBI Taxonomy" id="1314807"/>
    <lineage>
        <taxon>Eukaryota</taxon>
        <taxon>Fungi</taxon>
        <taxon>Dikarya</taxon>
        <taxon>Basidiomycota</taxon>
        <taxon>Agaricomycotina</taxon>
        <taxon>Agaricomycetes</taxon>
        <taxon>Agaricomycetidae</taxon>
        <taxon>Agaricales</taxon>
        <taxon>Agaricales incertae sedis</taxon>
        <taxon>Dendrothele</taxon>
    </lineage>
</organism>
<dbReference type="OrthoDB" id="3257768at2759"/>
<accession>A0A4S8LD19</accession>
<sequence>LGSILKRRLVNAVAKFQRHFEPWVDFTKQQRRHAPTWKKMVDDFKPQVSDVNPYALPAKALAEMNAAEDHGSAEETDGKDKDSMNMDTTPSEFLYFGLKIEQQQIELQHDIFNVSSPTNRQLTRIVDRRTKLSRQIKRFRALQLHYTPAALHIIATVPLSKTKLNPEDLPLYFPSQLFAAQQSTGPLSQMKLRLQDGQLNESLNQLRHLLLAKQRLLRYKKTNARNQGPNIRIRRLRSRQDKRIKVVVSIYRAAWKAKLALLNGDKSLLGWNELLDEHVRGMEDLQESEKKKIKAAKGKRNADPSQGAREKHRTPSWSF</sequence>
<feature type="non-terminal residue" evidence="2">
    <location>
        <position position="1"/>
    </location>
</feature>
<gene>
    <name evidence="2" type="ORF">K435DRAFT_682965</name>
</gene>
<dbReference type="Proteomes" id="UP000297245">
    <property type="component" value="Unassembled WGS sequence"/>
</dbReference>
<evidence type="ECO:0000256" key="1">
    <source>
        <dbReference type="SAM" id="MobiDB-lite"/>
    </source>
</evidence>
<proteinExistence type="predicted"/>
<protein>
    <submittedName>
        <fullName evidence="2">Uncharacterized protein</fullName>
    </submittedName>
</protein>
<evidence type="ECO:0000313" key="2">
    <source>
        <dbReference type="EMBL" id="THU86807.1"/>
    </source>
</evidence>
<evidence type="ECO:0000313" key="3">
    <source>
        <dbReference type="Proteomes" id="UP000297245"/>
    </source>
</evidence>
<feature type="compositionally biased region" description="Basic residues" evidence="1">
    <location>
        <begin position="310"/>
        <end position="319"/>
    </location>
</feature>
<keyword evidence="3" id="KW-1185">Reference proteome</keyword>